<sequence>MCKTIIDMLSYQIEHFPQEDAICGKEDGVWKKYSAQESQENIDQLSYGLLEYGIQPGDKIAIISNNRPEYNFVDLACLQIKAVDVPIYPSISEKEYEFIFNQAEIKIVFLSSDDILQKVKNIQNRTPALEKIYTFNKIENAAHWSEIKSKGNPALHEKLKELKDSIVDTDLASIIYTSGTTGEQKGVMLSHKNIVSNIMSCIAMVPHGKEDKALSFLPLCHIFERTLTYFYMRVGVSIYYAENLDKIVDNLQEIKPQYFNTVPRLLEKLYEIIVSKGRSLTGLKKSIFFWAINLGLDYDVKGENSAWYNLKLAIARKLVFVKWQEALGGNIKGIVTGAAALQPRLAKIFNAAGIKVRQGYGLTETSPVLTVNLFEDGGYHFDSVGPVIPNVEIKIAENGEVLAKGDNVMIGYYKRPEITKTVIDEDGWFHTGDVGEFIDGKFLKITDRLKEIFKTSGGKYVAPQPIENKMMESFFIDQIMVIGENRRFPAALVIPAFPYVRKWCELKNIKVETNEDIVNNPQVYDRIWEEIEEGNKDFGKTRQIKKIKLLADAWSVDTGELTPTQKLKRKVIKQKYADIIDEIYAKDTEENNK</sequence>
<evidence type="ECO:0000259" key="3">
    <source>
        <dbReference type="Pfam" id="PF00501"/>
    </source>
</evidence>
<dbReference type="InterPro" id="IPR042099">
    <property type="entry name" value="ANL_N_sf"/>
</dbReference>
<dbReference type="GO" id="GO:0016020">
    <property type="term" value="C:membrane"/>
    <property type="evidence" value="ECO:0007669"/>
    <property type="project" value="TreeGrafter"/>
</dbReference>
<dbReference type="PANTHER" id="PTHR43272:SF33">
    <property type="entry name" value="AMP-BINDING DOMAIN-CONTAINING PROTEIN-RELATED"/>
    <property type="match status" value="1"/>
</dbReference>
<keyword evidence="2" id="KW-0067">ATP-binding</keyword>
<dbReference type="AlphaFoldDB" id="A0A3B1BFQ9"/>
<protein>
    <submittedName>
        <fullName evidence="4">Long-chain-fatty-acid--CoA ligase</fullName>
        <ecNumber evidence="4">6.2.1.3</ecNumber>
    </submittedName>
</protein>
<dbReference type="EC" id="6.2.1.3" evidence="4"/>
<dbReference type="CDD" id="cd05907">
    <property type="entry name" value="VL_LC_FACS_like"/>
    <property type="match status" value="1"/>
</dbReference>
<dbReference type="SUPFAM" id="SSF56801">
    <property type="entry name" value="Acetyl-CoA synthetase-like"/>
    <property type="match status" value="1"/>
</dbReference>
<dbReference type="Pfam" id="PF23562">
    <property type="entry name" value="AMP-binding_C_3"/>
    <property type="match status" value="1"/>
</dbReference>
<reference evidence="4" key="1">
    <citation type="submission" date="2018-06" db="EMBL/GenBank/DDBJ databases">
        <authorList>
            <person name="Zhirakovskaya E."/>
        </authorList>
    </citation>
    <scope>NUCLEOTIDE SEQUENCE</scope>
</reference>
<dbReference type="EMBL" id="UOGD01000067">
    <property type="protein sequence ID" value="VAX16949.1"/>
    <property type="molecule type" value="Genomic_DNA"/>
</dbReference>
<dbReference type="GO" id="GO:0005783">
    <property type="term" value="C:endoplasmic reticulum"/>
    <property type="evidence" value="ECO:0007669"/>
    <property type="project" value="TreeGrafter"/>
</dbReference>
<evidence type="ECO:0000313" key="4">
    <source>
        <dbReference type="EMBL" id="VAX16949.1"/>
    </source>
</evidence>
<dbReference type="Gene3D" id="3.40.50.12780">
    <property type="entry name" value="N-terminal domain of ligase-like"/>
    <property type="match status" value="2"/>
</dbReference>
<dbReference type="Pfam" id="PF00501">
    <property type="entry name" value="AMP-binding"/>
    <property type="match status" value="1"/>
</dbReference>
<evidence type="ECO:0000256" key="1">
    <source>
        <dbReference type="ARBA" id="ARBA00022741"/>
    </source>
</evidence>
<accession>A0A3B1BFQ9</accession>
<keyword evidence="4" id="KW-0436">Ligase</keyword>
<dbReference type="GO" id="GO:0004467">
    <property type="term" value="F:long-chain fatty acid-CoA ligase activity"/>
    <property type="evidence" value="ECO:0007669"/>
    <property type="project" value="UniProtKB-EC"/>
</dbReference>
<dbReference type="PANTHER" id="PTHR43272">
    <property type="entry name" value="LONG-CHAIN-FATTY-ACID--COA LIGASE"/>
    <property type="match status" value="1"/>
</dbReference>
<keyword evidence="1" id="KW-0547">Nucleotide-binding</keyword>
<organism evidence="4">
    <name type="scientific">hydrothermal vent metagenome</name>
    <dbReference type="NCBI Taxonomy" id="652676"/>
    <lineage>
        <taxon>unclassified sequences</taxon>
        <taxon>metagenomes</taxon>
        <taxon>ecological metagenomes</taxon>
    </lineage>
</organism>
<proteinExistence type="predicted"/>
<gene>
    <name evidence="4" type="ORF">MNBD_IGNAVI01-212</name>
</gene>
<name>A0A3B1BFQ9_9ZZZZ</name>
<dbReference type="GO" id="GO:0005524">
    <property type="term" value="F:ATP binding"/>
    <property type="evidence" value="ECO:0007669"/>
    <property type="project" value="UniProtKB-KW"/>
</dbReference>
<dbReference type="InterPro" id="IPR000873">
    <property type="entry name" value="AMP-dep_synth/lig_dom"/>
</dbReference>
<evidence type="ECO:0000256" key="2">
    <source>
        <dbReference type="ARBA" id="ARBA00022840"/>
    </source>
</evidence>
<feature type="domain" description="AMP-dependent synthetase/ligase" evidence="3">
    <location>
        <begin position="12"/>
        <end position="413"/>
    </location>
</feature>